<sequence>MPVNEETSSSTHFFQLEMEGDKSGLSTSPSDLIQDENMEADEPQFPGVTNINVMPNEDDVEYEEEEEEEEPDEEEMDGMDVEEEEDMEEEGDEECSEEEEEEEEDVPPEEESGHDGQLQLRMPHTVKVFNVDHPLKCRSIRIGSLKVHPKGPLSYVPVYLSSDGIAFEAPTLTNPEKFNSVLITANDVVCMLVHFGKCLPIVFVFTTASFGESMRKLLCMSEDDYRYFDPTSNDDKQKKITLLIDSMTEDQRRYLRYGFSGEKKIKEIDQKTANEILVRSTPNQLPPGKYTIYTHAAIQHENASSPVLQQNMSLIKLQPQQPVTKILTYPPPPQTGGIAITSEDLACLNEGEFLNDAIIDFYLKYVFYEKLSDYDREKTHIFSSYFYPRLTHKPERRPGSSDDGQKSIQVKRHSQVKTWTRHVDIFSKDYIIIPVNQNVHWFLAIICFPGRVPDAPPNVPAKSDAKVSKSADNVTSTDDQDDSLKTATKDGEVEGNSQTQDENSTNSSNNSLFEVEEPPDSEEPIPEAPDSSTHPDGNHGSRRLETPCICIFDSLSGPNRWRIAATLRDYLEMEWKMKKGTRKIFDRNTMQGYIMRCPQQTNFHDCGVYLLQYVENFFQNPIPCFGNPMPDLSNWFTEEKVYKK</sequence>
<accession>A0A087UHH9</accession>
<dbReference type="GO" id="GO:0005634">
    <property type="term" value="C:nucleus"/>
    <property type="evidence" value="ECO:0007669"/>
    <property type="project" value="TreeGrafter"/>
</dbReference>
<dbReference type="GO" id="GO:0006508">
    <property type="term" value="P:proteolysis"/>
    <property type="evidence" value="ECO:0007669"/>
    <property type="project" value="UniProtKB-KW"/>
</dbReference>
<name>A0A087UHH9_STEMI</name>
<feature type="compositionally biased region" description="Polar residues" evidence="6">
    <location>
        <begin position="1"/>
        <end position="13"/>
    </location>
</feature>
<dbReference type="AlphaFoldDB" id="A0A087UHH9"/>
<feature type="compositionally biased region" description="Acidic residues" evidence="6">
    <location>
        <begin position="33"/>
        <end position="42"/>
    </location>
</feature>
<protein>
    <submittedName>
        <fullName evidence="8">Sentrin-specific protease 7</fullName>
    </submittedName>
</protein>
<dbReference type="OMA" id="VEMHRHI"/>
<dbReference type="PANTHER" id="PTHR46896">
    <property type="entry name" value="SENTRIN-SPECIFIC PROTEASE"/>
    <property type="match status" value="1"/>
</dbReference>
<feature type="compositionally biased region" description="Acidic residues" evidence="6">
    <location>
        <begin position="514"/>
        <end position="525"/>
    </location>
</feature>
<dbReference type="SUPFAM" id="SSF54001">
    <property type="entry name" value="Cysteine proteinases"/>
    <property type="match status" value="1"/>
</dbReference>
<feature type="domain" description="Ubiquitin-like protease family profile" evidence="7">
    <location>
        <begin position="338"/>
        <end position="617"/>
    </location>
</feature>
<dbReference type="GO" id="GO:0005737">
    <property type="term" value="C:cytoplasm"/>
    <property type="evidence" value="ECO:0007669"/>
    <property type="project" value="TreeGrafter"/>
</dbReference>
<dbReference type="Proteomes" id="UP000054359">
    <property type="component" value="Unassembled WGS sequence"/>
</dbReference>
<proteinExistence type="inferred from homology"/>
<evidence type="ECO:0000313" key="8">
    <source>
        <dbReference type="EMBL" id="KFM76818.1"/>
    </source>
</evidence>
<reference evidence="8 9" key="1">
    <citation type="submission" date="2013-11" db="EMBL/GenBank/DDBJ databases">
        <title>Genome sequencing of Stegodyphus mimosarum.</title>
        <authorList>
            <person name="Bechsgaard J."/>
        </authorList>
    </citation>
    <scope>NUCLEOTIDE SEQUENCE [LARGE SCALE GENOMIC DNA]</scope>
</reference>
<evidence type="ECO:0000256" key="3">
    <source>
        <dbReference type="ARBA" id="ARBA00022670"/>
    </source>
</evidence>
<dbReference type="InterPro" id="IPR003653">
    <property type="entry name" value="Peptidase_C48_C"/>
</dbReference>
<feature type="region of interest" description="Disordered" evidence="6">
    <location>
        <begin position="1"/>
        <end position="120"/>
    </location>
</feature>
<keyword evidence="9" id="KW-1185">Reference proteome</keyword>
<evidence type="ECO:0000259" key="7">
    <source>
        <dbReference type="PROSITE" id="PS50600"/>
    </source>
</evidence>
<dbReference type="PANTHER" id="PTHR46896:SF3">
    <property type="entry name" value="FI06413P-RELATED"/>
    <property type="match status" value="1"/>
</dbReference>
<keyword evidence="5" id="KW-0378">Hydrolase</keyword>
<evidence type="ECO:0000256" key="5">
    <source>
        <dbReference type="ARBA" id="ARBA00022801"/>
    </source>
</evidence>
<dbReference type="InterPro" id="IPR051947">
    <property type="entry name" value="Sentrin-specific_protease"/>
</dbReference>
<dbReference type="STRING" id="407821.A0A087UHH9"/>
<evidence type="ECO:0000256" key="4">
    <source>
        <dbReference type="ARBA" id="ARBA00022786"/>
    </source>
</evidence>
<feature type="region of interest" description="Disordered" evidence="6">
    <location>
        <begin position="459"/>
        <end position="540"/>
    </location>
</feature>
<dbReference type="GO" id="GO:0070139">
    <property type="term" value="F:SUMO-specific endopeptidase activity"/>
    <property type="evidence" value="ECO:0007669"/>
    <property type="project" value="TreeGrafter"/>
</dbReference>
<feature type="compositionally biased region" description="Basic and acidic residues" evidence="6">
    <location>
        <begin position="393"/>
        <end position="405"/>
    </location>
</feature>
<dbReference type="GO" id="GO:0016926">
    <property type="term" value="P:protein desumoylation"/>
    <property type="evidence" value="ECO:0007669"/>
    <property type="project" value="TreeGrafter"/>
</dbReference>
<feature type="region of interest" description="Disordered" evidence="6">
    <location>
        <begin position="393"/>
        <end position="413"/>
    </location>
</feature>
<feature type="compositionally biased region" description="Basic and acidic residues" evidence="6">
    <location>
        <begin position="482"/>
        <end position="492"/>
    </location>
</feature>
<organism evidence="8 9">
    <name type="scientific">Stegodyphus mimosarum</name>
    <name type="common">African social velvet spider</name>
    <dbReference type="NCBI Taxonomy" id="407821"/>
    <lineage>
        <taxon>Eukaryota</taxon>
        <taxon>Metazoa</taxon>
        <taxon>Ecdysozoa</taxon>
        <taxon>Arthropoda</taxon>
        <taxon>Chelicerata</taxon>
        <taxon>Arachnida</taxon>
        <taxon>Araneae</taxon>
        <taxon>Araneomorphae</taxon>
        <taxon>Entelegynae</taxon>
        <taxon>Eresoidea</taxon>
        <taxon>Eresidae</taxon>
        <taxon>Stegodyphus</taxon>
    </lineage>
</organism>
<dbReference type="EMBL" id="KK119808">
    <property type="protein sequence ID" value="KFM76818.1"/>
    <property type="molecule type" value="Genomic_DNA"/>
</dbReference>
<evidence type="ECO:0000256" key="6">
    <source>
        <dbReference type="SAM" id="MobiDB-lite"/>
    </source>
</evidence>
<keyword evidence="3 8" id="KW-0645">Protease</keyword>
<dbReference type="OrthoDB" id="9993754at2759"/>
<feature type="compositionally biased region" description="Polar residues" evidence="6">
    <location>
        <begin position="495"/>
        <end position="512"/>
    </location>
</feature>
<keyword evidence="2" id="KW-0597">Phosphoprotein</keyword>
<evidence type="ECO:0000256" key="2">
    <source>
        <dbReference type="ARBA" id="ARBA00022553"/>
    </source>
</evidence>
<keyword evidence="4" id="KW-0833">Ubl conjugation pathway</keyword>
<gene>
    <name evidence="8" type="ORF">X975_10732</name>
</gene>
<dbReference type="PROSITE" id="PS50600">
    <property type="entry name" value="ULP_PROTEASE"/>
    <property type="match status" value="1"/>
</dbReference>
<comment type="similarity">
    <text evidence="1">Belongs to the peptidase C48 family.</text>
</comment>
<feature type="non-terminal residue" evidence="8">
    <location>
        <position position="644"/>
    </location>
</feature>
<feature type="compositionally biased region" description="Acidic residues" evidence="6">
    <location>
        <begin position="56"/>
        <end position="112"/>
    </location>
</feature>
<evidence type="ECO:0000256" key="1">
    <source>
        <dbReference type="ARBA" id="ARBA00005234"/>
    </source>
</evidence>
<evidence type="ECO:0000313" key="9">
    <source>
        <dbReference type="Proteomes" id="UP000054359"/>
    </source>
</evidence>
<dbReference type="InterPro" id="IPR038765">
    <property type="entry name" value="Papain-like_cys_pep_sf"/>
</dbReference>
<dbReference type="Pfam" id="PF02902">
    <property type="entry name" value="Peptidase_C48"/>
    <property type="match status" value="1"/>
</dbReference>
<dbReference type="Gene3D" id="3.40.395.10">
    <property type="entry name" value="Adenoviral Proteinase, Chain A"/>
    <property type="match status" value="1"/>
</dbReference>